<feature type="transmembrane region" description="Helical" evidence="1">
    <location>
        <begin position="210"/>
        <end position="229"/>
    </location>
</feature>
<organism evidence="2 3">
    <name type="scientific">Eiseniibacteriota bacterium</name>
    <dbReference type="NCBI Taxonomy" id="2212470"/>
    <lineage>
        <taxon>Bacteria</taxon>
        <taxon>Candidatus Eiseniibacteriota</taxon>
    </lineage>
</organism>
<keyword evidence="1" id="KW-0812">Transmembrane</keyword>
<feature type="non-terminal residue" evidence="2">
    <location>
        <position position="259"/>
    </location>
</feature>
<accession>A0A956M1G3</accession>
<feature type="transmembrane region" description="Helical" evidence="1">
    <location>
        <begin position="117"/>
        <end position="137"/>
    </location>
</feature>
<proteinExistence type="predicted"/>
<feature type="transmembrane region" description="Helical" evidence="1">
    <location>
        <begin position="149"/>
        <end position="168"/>
    </location>
</feature>
<dbReference type="AlphaFoldDB" id="A0A956M1G3"/>
<dbReference type="EMBL" id="JAGQHR010000687">
    <property type="protein sequence ID" value="MCA9729421.1"/>
    <property type="molecule type" value="Genomic_DNA"/>
</dbReference>
<feature type="transmembrane region" description="Helical" evidence="1">
    <location>
        <begin position="54"/>
        <end position="71"/>
    </location>
</feature>
<keyword evidence="1" id="KW-1133">Transmembrane helix</keyword>
<comment type="caution">
    <text evidence="2">The sequence shown here is derived from an EMBL/GenBank/DDBJ whole genome shotgun (WGS) entry which is preliminary data.</text>
</comment>
<evidence type="ECO:0000256" key="1">
    <source>
        <dbReference type="SAM" id="Phobius"/>
    </source>
</evidence>
<evidence type="ECO:0000313" key="2">
    <source>
        <dbReference type="EMBL" id="MCA9729421.1"/>
    </source>
</evidence>
<sequence>MLGVSIDSSGRALEYTLPMSRSGPTEVRAAHLGFDSFLTGGLPPDLLENVGRRLVLTAGLFGVAYPLIFTMDELLFHLMGGVAFQFHVGHLIALSMVTLSALVLVAARSERVSPPRLLDVAVIFQIVAAIGIGLSSLDTTEPSFYTEGVQIWGISWVAVWILAFPFLVPMAPGRSALGAMLAAVFGSIALVVAVQVSSPEPRSSGEVARMVYPQFVAAAIATLGARLIYKMRRDLEHAIHMGSYRLERPLGEGGMGQVW</sequence>
<feature type="transmembrane region" description="Helical" evidence="1">
    <location>
        <begin position="83"/>
        <end position="105"/>
    </location>
</feature>
<keyword evidence="1" id="KW-0472">Membrane</keyword>
<reference evidence="2" key="2">
    <citation type="journal article" date="2021" name="Microbiome">
        <title>Successional dynamics and alternative stable states in a saline activated sludge microbial community over 9 years.</title>
        <authorList>
            <person name="Wang Y."/>
            <person name="Ye J."/>
            <person name="Ju F."/>
            <person name="Liu L."/>
            <person name="Boyd J.A."/>
            <person name="Deng Y."/>
            <person name="Parks D.H."/>
            <person name="Jiang X."/>
            <person name="Yin X."/>
            <person name="Woodcroft B.J."/>
            <person name="Tyson G.W."/>
            <person name="Hugenholtz P."/>
            <person name="Polz M.F."/>
            <person name="Zhang T."/>
        </authorList>
    </citation>
    <scope>NUCLEOTIDE SEQUENCE</scope>
    <source>
        <strain evidence="2">HKST-UBA01</strain>
    </source>
</reference>
<evidence type="ECO:0000313" key="3">
    <source>
        <dbReference type="Proteomes" id="UP000697710"/>
    </source>
</evidence>
<reference evidence="2" key="1">
    <citation type="submission" date="2020-04" db="EMBL/GenBank/DDBJ databases">
        <authorList>
            <person name="Zhang T."/>
        </authorList>
    </citation>
    <scope>NUCLEOTIDE SEQUENCE</scope>
    <source>
        <strain evidence="2">HKST-UBA01</strain>
    </source>
</reference>
<gene>
    <name evidence="2" type="ORF">KC729_17165</name>
</gene>
<name>A0A956M1G3_UNCEI</name>
<protein>
    <submittedName>
        <fullName evidence="2">Uncharacterized protein</fullName>
    </submittedName>
</protein>
<dbReference type="Proteomes" id="UP000697710">
    <property type="component" value="Unassembled WGS sequence"/>
</dbReference>
<feature type="transmembrane region" description="Helical" evidence="1">
    <location>
        <begin position="175"/>
        <end position="198"/>
    </location>
</feature>